<sequence length="149" mass="17271">MDVDQAPDITNFTAYTEASNFPAHIPKAERAHEVTKLLKDYPGFEYTAPSYHTIINDNNKKKTIKVIKAIFSNKDGYNKLLQNNFHFKIIEEDNNGELKEFTTSFKFKPAFVDKPRKTEEQIINEKDLTIQVFYLPLYMEKATIVPFAS</sequence>
<proteinExistence type="predicted"/>
<gene>
    <name evidence="1" type="ORF">RclHR1_18990002</name>
</gene>
<comment type="caution">
    <text evidence="1">The sequence shown here is derived from an EMBL/GenBank/DDBJ whole genome shotgun (WGS) entry which is preliminary data.</text>
</comment>
<accession>A0A2Z6R1X2</accession>
<organism evidence="1 2">
    <name type="scientific">Rhizophagus clarus</name>
    <dbReference type="NCBI Taxonomy" id="94130"/>
    <lineage>
        <taxon>Eukaryota</taxon>
        <taxon>Fungi</taxon>
        <taxon>Fungi incertae sedis</taxon>
        <taxon>Mucoromycota</taxon>
        <taxon>Glomeromycotina</taxon>
        <taxon>Glomeromycetes</taxon>
        <taxon>Glomerales</taxon>
        <taxon>Glomeraceae</taxon>
        <taxon>Rhizophagus</taxon>
    </lineage>
</organism>
<dbReference type="Proteomes" id="UP000247702">
    <property type="component" value="Unassembled WGS sequence"/>
</dbReference>
<reference evidence="1 2" key="1">
    <citation type="submission" date="2017-11" db="EMBL/GenBank/DDBJ databases">
        <title>The genome of Rhizophagus clarus HR1 reveals common genetic basis of auxotrophy among arbuscular mycorrhizal fungi.</title>
        <authorList>
            <person name="Kobayashi Y."/>
        </authorList>
    </citation>
    <scope>NUCLEOTIDE SEQUENCE [LARGE SCALE GENOMIC DNA]</scope>
    <source>
        <strain evidence="1 2">HR1</strain>
    </source>
</reference>
<name>A0A2Z6R1X2_9GLOM</name>
<evidence type="ECO:0000313" key="1">
    <source>
        <dbReference type="EMBL" id="GBB91584.1"/>
    </source>
</evidence>
<keyword evidence="2" id="KW-1185">Reference proteome</keyword>
<dbReference type="EMBL" id="BEXD01001000">
    <property type="protein sequence ID" value="GBB91584.1"/>
    <property type="molecule type" value="Genomic_DNA"/>
</dbReference>
<evidence type="ECO:0000313" key="2">
    <source>
        <dbReference type="Proteomes" id="UP000247702"/>
    </source>
</evidence>
<protein>
    <submittedName>
        <fullName evidence="1">Uncharacterized protein</fullName>
    </submittedName>
</protein>
<dbReference type="AlphaFoldDB" id="A0A2Z6R1X2"/>